<dbReference type="EMBL" id="KZ819605">
    <property type="protein sequence ID" value="PWN32434.1"/>
    <property type="molecule type" value="Genomic_DNA"/>
</dbReference>
<dbReference type="FunFam" id="3.40.1490.10:FF:000001">
    <property type="entry name" value="Peptidyl-tRNA hydrolase 2"/>
    <property type="match status" value="1"/>
</dbReference>
<dbReference type="InterPro" id="IPR023476">
    <property type="entry name" value="Pep_tRNA_hydro_II_dom_sf"/>
</dbReference>
<dbReference type="GO" id="GO:0005829">
    <property type="term" value="C:cytosol"/>
    <property type="evidence" value="ECO:0007669"/>
    <property type="project" value="TreeGrafter"/>
</dbReference>
<dbReference type="EC" id="3.1.1.29" evidence="1"/>
<evidence type="ECO:0000256" key="1">
    <source>
        <dbReference type="ARBA" id="ARBA00013260"/>
    </source>
</evidence>
<comment type="catalytic activity">
    <reaction evidence="4">
        <text>an N-acyl-L-alpha-aminoacyl-tRNA + H2O = an N-acyl-L-amino acid + a tRNA + H(+)</text>
        <dbReference type="Rhea" id="RHEA:54448"/>
        <dbReference type="Rhea" id="RHEA-COMP:10123"/>
        <dbReference type="Rhea" id="RHEA-COMP:13883"/>
        <dbReference type="ChEBI" id="CHEBI:15377"/>
        <dbReference type="ChEBI" id="CHEBI:15378"/>
        <dbReference type="ChEBI" id="CHEBI:59874"/>
        <dbReference type="ChEBI" id="CHEBI:78442"/>
        <dbReference type="ChEBI" id="CHEBI:138191"/>
        <dbReference type="EC" id="3.1.1.29"/>
    </reaction>
</comment>
<gene>
    <name evidence="6" type="ORF">FA14DRAFT_191547</name>
</gene>
<dbReference type="FunCoup" id="A0A316V5A0">
    <property type="interactions" value="693"/>
</dbReference>
<dbReference type="InterPro" id="IPR002833">
    <property type="entry name" value="PTH2"/>
</dbReference>
<protein>
    <recommendedName>
        <fullName evidence="1">peptidyl-tRNA hydrolase</fullName>
        <ecNumber evidence="1">3.1.1.29</ecNumber>
    </recommendedName>
</protein>
<dbReference type="InParanoid" id="A0A316V5A0"/>
<dbReference type="PANTHER" id="PTHR12649:SF11">
    <property type="entry name" value="PEPTIDYL-TRNA HYDROLASE 2, MITOCHONDRIAL"/>
    <property type="match status" value="1"/>
</dbReference>
<dbReference type="NCBIfam" id="NF003314">
    <property type="entry name" value="PRK04322.1"/>
    <property type="match status" value="1"/>
</dbReference>
<dbReference type="SUPFAM" id="SSF102462">
    <property type="entry name" value="Peptidyl-tRNA hydrolase II"/>
    <property type="match status" value="1"/>
</dbReference>
<comment type="similarity">
    <text evidence="3">Belongs to the PTH2 family.</text>
</comment>
<dbReference type="STRING" id="1280837.A0A316V5A0"/>
<feature type="transmembrane region" description="Helical" evidence="5">
    <location>
        <begin position="6"/>
        <end position="29"/>
    </location>
</feature>
<dbReference type="PANTHER" id="PTHR12649">
    <property type="entry name" value="PEPTIDYL-TRNA HYDROLASE 2"/>
    <property type="match status" value="1"/>
</dbReference>
<sequence length="185" mass="20284">MSGTISSYVALGISCAIIGYHLGSGWSLLQYNRDAKRRLLEDSEDEEDDEDLTDKDRENMNKLRAGLMEDCKLVLLVRMDLKMDKGKIAAQCGHATLACYKTMMQTNPALLKSWERSGQAKVALKCPTEEDMLALEKKAKSLNLCARSILDAGRTQIAAGSRTVLGIGPGPTKLIDQVTGHLKLL</sequence>
<dbReference type="CDD" id="cd02430">
    <property type="entry name" value="PTH2"/>
    <property type="match status" value="1"/>
</dbReference>
<reference evidence="6 7" key="1">
    <citation type="journal article" date="2018" name="Mol. Biol. Evol.">
        <title>Broad Genomic Sampling Reveals a Smut Pathogenic Ancestry of the Fungal Clade Ustilaginomycotina.</title>
        <authorList>
            <person name="Kijpornyongpan T."/>
            <person name="Mondo S.J."/>
            <person name="Barry K."/>
            <person name="Sandor L."/>
            <person name="Lee J."/>
            <person name="Lipzen A."/>
            <person name="Pangilinan J."/>
            <person name="LaButti K."/>
            <person name="Hainaut M."/>
            <person name="Henrissat B."/>
            <person name="Grigoriev I.V."/>
            <person name="Spatafora J.W."/>
            <person name="Aime M.C."/>
        </authorList>
    </citation>
    <scope>NUCLEOTIDE SEQUENCE [LARGE SCALE GENOMIC DNA]</scope>
    <source>
        <strain evidence="6 7">MCA 3882</strain>
    </source>
</reference>
<keyword evidence="7" id="KW-1185">Reference proteome</keyword>
<dbReference type="GO" id="GO:0004045">
    <property type="term" value="F:peptidyl-tRNA hydrolase activity"/>
    <property type="evidence" value="ECO:0007669"/>
    <property type="project" value="UniProtKB-EC"/>
</dbReference>
<organism evidence="6 7">
    <name type="scientific">Meira miltonrushii</name>
    <dbReference type="NCBI Taxonomy" id="1280837"/>
    <lineage>
        <taxon>Eukaryota</taxon>
        <taxon>Fungi</taxon>
        <taxon>Dikarya</taxon>
        <taxon>Basidiomycota</taxon>
        <taxon>Ustilaginomycotina</taxon>
        <taxon>Exobasidiomycetes</taxon>
        <taxon>Exobasidiales</taxon>
        <taxon>Brachybasidiaceae</taxon>
        <taxon>Meira</taxon>
    </lineage>
</organism>
<dbReference type="Proteomes" id="UP000245771">
    <property type="component" value="Unassembled WGS sequence"/>
</dbReference>
<proteinExistence type="inferred from homology"/>
<keyword evidence="2" id="KW-0378">Hydrolase</keyword>
<evidence type="ECO:0000256" key="5">
    <source>
        <dbReference type="SAM" id="Phobius"/>
    </source>
</evidence>
<keyword evidence="5" id="KW-0812">Transmembrane</keyword>
<evidence type="ECO:0000313" key="6">
    <source>
        <dbReference type="EMBL" id="PWN32434.1"/>
    </source>
</evidence>
<evidence type="ECO:0000313" key="7">
    <source>
        <dbReference type="Proteomes" id="UP000245771"/>
    </source>
</evidence>
<dbReference type="NCBIfam" id="TIGR00283">
    <property type="entry name" value="arch_pth2"/>
    <property type="match status" value="1"/>
</dbReference>
<dbReference type="OrthoDB" id="1733656at2759"/>
<keyword evidence="5" id="KW-0472">Membrane</keyword>
<name>A0A316V5A0_9BASI</name>
<keyword evidence="5" id="KW-1133">Transmembrane helix</keyword>
<evidence type="ECO:0000256" key="4">
    <source>
        <dbReference type="ARBA" id="ARBA00048707"/>
    </source>
</evidence>
<dbReference type="Pfam" id="PF01981">
    <property type="entry name" value="PTH2"/>
    <property type="match status" value="1"/>
</dbReference>
<dbReference type="RefSeq" id="XP_025352736.1">
    <property type="nucleotide sequence ID" value="XM_025501871.1"/>
</dbReference>
<evidence type="ECO:0000256" key="2">
    <source>
        <dbReference type="ARBA" id="ARBA00022801"/>
    </source>
</evidence>
<accession>A0A316V5A0</accession>
<dbReference type="GeneID" id="37023652"/>
<dbReference type="AlphaFoldDB" id="A0A316V5A0"/>
<evidence type="ECO:0000256" key="3">
    <source>
        <dbReference type="ARBA" id="ARBA00038050"/>
    </source>
</evidence>
<dbReference type="Gene3D" id="3.40.1490.10">
    <property type="entry name" value="Bit1"/>
    <property type="match status" value="1"/>
</dbReference>